<dbReference type="InterPro" id="IPR051175">
    <property type="entry name" value="CLK_kinases"/>
</dbReference>
<dbReference type="EC" id="2.7.11.1" evidence="3"/>
<evidence type="ECO:0000256" key="5">
    <source>
        <dbReference type="ARBA" id="ARBA00019973"/>
    </source>
</evidence>
<dbReference type="GO" id="GO:0005524">
    <property type="term" value="F:ATP binding"/>
    <property type="evidence" value="ECO:0007669"/>
    <property type="project" value="UniProtKB-KW"/>
</dbReference>
<comment type="catalytic activity">
    <reaction evidence="14">
        <text>L-seryl-[protein] + ATP = O-phospho-L-seryl-[protein] + ADP + H(+)</text>
        <dbReference type="Rhea" id="RHEA:17989"/>
        <dbReference type="Rhea" id="RHEA-COMP:9863"/>
        <dbReference type="Rhea" id="RHEA-COMP:11604"/>
        <dbReference type="ChEBI" id="CHEBI:15378"/>
        <dbReference type="ChEBI" id="CHEBI:29999"/>
        <dbReference type="ChEBI" id="CHEBI:30616"/>
        <dbReference type="ChEBI" id="CHEBI:83421"/>
        <dbReference type="ChEBI" id="CHEBI:456216"/>
        <dbReference type="EC" id="2.7.11.1"/>
    </reaction>
</comment>
<evidence type="ECO:0000259" key="15">
    <source>
        <dbReference type="PROSITE" id="PS50011"/>
    </source>
</evidence>
<dbReference type="PROSITE" id="PS50011">
    <property type="entry name" value="PROTEIN_KINASE_DOM"/>
    <property type="match status" value="1"/>
</dbReference>
<evidence type="ECO:0000256" key="4">
    <source>
        <dbReference type="ARBA" id="ARBA00013948"/>
    </source>
</evidence>
<dbReference type="Gene3D" id="3.30.200.20">
    <property type="entry name" value="Phosphorylase Kinase, domain 1"/>
    <property type="match status" value="1"/>
</dbReference>
<dbReference type="PROSITE" id="PS00109">
    <property type="entry name" value="PROTEIN_KINASE_TYR"/>
    <property type="match status" value="1"/>
</dbReference>
<evidence type="ECO:0000313" key="16">
    <source>
        <dbReference type="EMBL" id="KAH7308451.1"/>
    </source>
</evidence>
<proteinExistence type="predicted"/>
<keyword evidence="8" id="KW-0547">Nucleotide-binding</keyword>
<evidence type="ECO:0000256" key="3">
    <source>
        <dbReference type="ARBA" id="ARBA00012513"/>
    </source>
</evidence>
<comment type="subunit">
    <text evidence="2">Component of the EKC/KEOPS complex composed of at least BUD32, CGI121, GON7, KAE1 and PCC1; the whole complex dimerizes.</text>
</comment>
<evidence type="ECO:0000256" key="8">
    <source>
        <dbReference type="ARBA" id="ARBA00022741"/>
    </source>
</evidence>
<dbReference type="InterPro" id="IPR000719">
    <property type="entry name" value="Prot_kinase_dom"/>
</dbReference>
<gene>
    <name evidence="16" type="ORF">B0I35DRAFT_413107</name>
</gene>
<evidence type="ECO:0000256" key="1">
    <source>
        <dbReference type="ARBA" id="ARBA00003747"/>
    </source>
</evidence>
<evidence type="ECO:0000256" key="7">
    <source>
        <dbReference type="ARBA" id="ARBA00022679"/>
    </source>
</evidence>
<dbReference type="GO" id="GO:0005634">
    <property type="term" value="C:nucleus"/>
    <property type="evidence" value="ECO:0007669"/>
    <property type="project" value="TreeGrafter"/>
</dbReference>
<dbReference type="OrthoDB" id="5979581at2759"/>
<keyword evidence="17" id="KW-1185">Reference proteome</keyword>
<keyword evidence="9 16" id="KW-0418">Kinase</keyword>
<evidence type="ECO:0000256" key="11">
    <source>
        <dbReference type="ARBA" id="ARBA00030980"/>
    </source>
</evidence>
<dbReference type="PANTHER" id="PTHR45646:SF11">
    <property type="entry name" value="SERINE_THREONINE-PROTEIN KINASE DOA"/>
    <property type="match status" value="1"/>
</dbReference>
<comment type="catalytic activity">
    <reaction evidence="13">
        <text>L-threonyl-[protein] + ATP = O-phospho-L-threonyl-[protein] + ADP + H(+)</text>
        <dbReference type="Rhea" id="RHEA:46608"/>
        <dbReference type="Rhea" id="RHEA-COMP:11060"/>
        <dbReference type="Rhea" id="RHEA-COMP:11605"/>
        <dbReference type="ChEBI" id="CHEBI:15378"/>
        <dbReference type="ChEBI" id="CHEBI:30013"/>
        <dbReference type="ChEBI" id="CHEBI:30616"/>
        <dbReference type="ChEBI" id="CHEBI:61977"/>
        <dbReference type="ChEBI" id="CHEBI:456216"/>
        <dbReference type="EC" id="2.7.11.1"/>
    </reaction>
</comment>
<accession>A0A8K0WLR5</accession>
<dbReference type="SMART" id="SM00220">
    <property type="entry name" value="S_TKc"/>
    <property type="match status" value="1"/>
</dbReference>
<keyword evidence="10" id="KW-0067">ATP-binding</keyword>
<evidence type="ECO:0000256" key="10">
    <source>
        <dbReference type="ARBA" id="ARBA00022840"/>
    </source>
</evidence>
<evidence type="ECO:0000256" key="13">
    <source>
        <dbReference type="ARBA" id="ARBA00047899"/>
    </source>
</evidence>
<dbReference type="Proteomes" id="UP000813444">
    <property type="component" value="Unassembled WGS sequence"/>
</dbReference>
<evidence type="ECO:0000256" key="2">
    <source>
        <dbReference type="ARBA" id="ARBA00011534"/>
    </source>
</evidence>
<sequence>MPFIQDEDLPEDLFRGPISPQGTYTEMAGGNHEDIANYRPGGYHPVHIGDLIGELNRYRVVHKLGHGARCTVWLCRDRRGSRYVAVKIMVSSIQREDMIDLRLADLDLSVLGAMFCAIPLDNFAVTGPNGTHQCLVLPVLGPSIADGFWVRLRDPAATLRSMIRQGTHALNFLHRNHICHGDLRSENILVRLADFNSLSEPELIGRIAVPVPIRVRAATGPLPASTPRYVLAPCHIRGLCRSYMMDDICLIGYGSAYHTSSPPPAPSAPPANLPPEAILRQPNSMGESCDIWAWGCTIFTIRLQTPIHPKTYNDDEILGETMRVMGRFPDELYNKWEERSSFFDPDGEWYISSKEKLDCSIEDKLAHSRRYCPVRRYHNHGHPRPSRSLSVPGPERYLLGDLLHKIFVYDAKQRISARDILDHEWFKA</sequence>
<name>A0A8K0WLR5_9HYPO</name>
<evidence type="ECO:0000256" key="12">
    <source>
        <dbReference type="ARBA" id="ARBA00033194"/>
    </source>
</evidence>
<comment type="caution">
    <text evidence="16">The sequence shown here is derived from an EMBL/GenBank/DDBJ whole genome shotgun (WGS) entry which is preliminary data.</text>
</comment>
<evidence type="ECO:0000256" key="14">
    <source>
        <dbReference type="ARBA" id="ARBA00048679"/>
    </source>
</evidence>
<dbReference type="Gene3D" id="1.10.510.10">
    <property type="entry name" value="Transferase(Phosphotransferase) domain 1"/>
    <property type="match status" value="1"/>
</dbReference>
<evidence type="ECO:0000256" key="9">
    <source>
        <dbReference type="ARBA" id="ARBA00022777"/>
    </source>
</evidence>
<dbReference type="GO" id="GO:0043484">
    <property type="term" value="P:regulation of RNA splicing"/>
    <property type="evidence" value="ECO:0007669"/>
    <property type="project" value="TreeGrafter"/>
</dbReference>
<feature type="domain" description="Protein kinase" evidence="15">
    <location>
        <begin position="58"/>
        <end position="426"/>
    </location>
</feature>
<dbReference type="GO" id="GO:0004674">
    <property type="term" value="F:protein serine/threonine kinase activity"/>
    <property type="evidence" value="ECO:0007669"/>
    <property type="project" value="UniProtKB-KW"/>
</dbReference>
<dbReference type="InterPro" id="IPR011009">
    <property type="entry name" value="Kinase-like_dom_sf"/>
</dbReference>
<dbReference type="EMBL" id="JAGPNK010000015">
    <property type="protein sequence ID" value="KAH7308451.1"/>
    <property type="molecule type" value="Genomic_DNA"/>
</dbReference>
<keyword evidence="6" id="KW-0723">Serine/threonine-protein kinase</keyword>
<keyword evidence="7" id="KW-0808">Transferase</keyword>
<dbReference type="AlphaFoldDB" id="A0A8K0WLR5"/>
<comment type="function">
    <text evidence="1">Component of the EKC/KEOPS complex that is required for the formation of a threonylcarbamoyl group on adenosine at position 37 (t(6)A37) in tRNAs that read codons beginning with adenine. The complex is probably involved in the transfer of the threonylcarbamoyl moiety of threonylcarbamoyl-AMP (TC-AMP) to the N6 group of A37. BUD32 has ATPase activity in the context of the EKC/KEOPS complex and likely plays a supporting role to the catalytic subunit KAE1. The EKC/KEOPS complex also promotes both telomere uncapping and telomere elongation. The complex is required for efficient recruitment of transcriptional coactivators.</text>
</comment>
<dbReference type="Pfam" id="PF00069">
    <property type="entry name" value="Pkinase"/>
    <property type="match status" value="2"/>
</dbReference>
<evidence type="ECO:0000256" key="6">
    <source>
        <dbReference type="ARBA" id="ARBA00022527"/>
    </source>
</evidence>
<dbReference type="InterPro" id="IPR008266">
    <property type="entry name" value="Tyr_kinase_AS"/>
</dbReference>
<dbReference type="SUPFAM" id="SSF56112">
    <property type="entry name" value="Protein kinase-like (PK-like)"/>
    <property type="match status" value="1"/>
</dbReference>
<dbReference type="PANTHER" id="PTHR45646">
    <property type="entry name" value="SERINE/THREONINE-PROTEIN KINASE DOA-RELATED"/>
    <property type="match status" value="1"/>
</dbReference>
<protein>
    <recommendedName>
        <fullName evidence="5">EKC/KEOPS complex subunit BUD32</fullName>
        <ecNumber evidence="3">2.7.11.1</ecNumber>
    </recommendedName>
    <alternativeName>
        <fullName evidence="11 12">Atypical Serine/threonine protein kinase BUD32</fullName>
    </alternativeName>
    <alternativeName>
        <fullName evidence="4">EKC/KEOPS complex subunit bud32</fullName>
    </alternativeName>
</protein>
<evidence type="ECO:0000313" key="17">
    <source>
        <dbReference type="Proteomes" id="UP000813444"/>
    </source>
</evidence>
<reference evidence="16" key="1">
    <citation type="journal article" date="2021" name="Nat. Commun.">
        <title>Genetic determinants of endophytism in the Arabidopsis root mycobiome.</title>
        <authorList>
            <person name="Mesny F."/>
            <person name="Miyauchi S."/>
            <person name="Thiergart T."/>
            <person name="Pickel B."/>
            <person name="Atanasova L."/>
            <person name="Karlsson M."/>
            <person name="Huettel B."/>
            <person name="Barry K.W."/>
            <person name="Haridas S."/>
            <person name="Chen C."/>
            <person name="Bauer D."/>
            <person name="Andreopoulos W."/>
            <person name="Pangilinan J."/>
            <person name="LaButti K."/>
            <person name="Riley R."/>
            <person name="Lipzen A."/>
            <person name="Clum A."/>
            <person name="Drula E."/>
            <person name="Henrissat B."/>
            <person name="Kohler A."/>
            <person name="Grigoriev I.V."/>
            <person name="Martin F.M."/>
            <person name="Hacquard S."/>
        </authorList>
    </citation>
    <scope>NUCLEOTIDE SEQUENCE</scope>
    <source>
        <strain evidence="16">MPI-CAGE-CH-0235</strain>
    </source>
</reference>
<organism evidence="16 17">
    <name type="scientific">Stachybotrys elegans</name>
    <dbReference type="NCBI Taxonomy" id="80388"/>
    <lineage>
        <taxon>Eukaryota</taxon>
        <taxon>Fungi</taxon>
        <taxon>Dikarya</taxon>
        <taxon>Ascomycota</taxon>
        <taxon>Pezizomycotina</taxon>
        <taxon>Sordariomycetes</taxon>
        <taxon>Hypocreomycetidae</taxon>
        <taxon>Hypocreales</taxon>
        <taxon>Stachybotryaceae</taxon>
        <taxon>Stachybotrys</taxon>
    </lineage>
</organism>